<keyword evidence="1" id="KW-0175">Coiled coil</keyword>
<feature type="coiled-coil region" evidence="1">
    <location>
        <begin position="175"/>
        <end position="209"/>
    </location>
</feature>
<dbReference type="EMBL" id="MHCJ01000007">
    <property type="protein sequence ID" value="OGY17688.1"/>
    <property type="molecule type" value="Genomic_DNA"/>
</dbReference>
<reference evidence="3 4" key="1">
    <citation type="journal article" date="2016" name="Nat. Commun.">
        <title>Thousands of microbial genomes shed light on interconnected biogeochemical processes in an aquifer system.</title>
        <authorList>
            <person name="Anantharaman K."/>
            <person name="Brown C.T."/>
            <person name="Hug L.A."/>
            <person name="Sharon I."/>
            <person name="Castelle C.J."/>
            <person name="Probst A.J."/>
            <person name="Thomas B.C."/>
            <person name="Singh A."/>
            <person name="Wilkins M.J."/>
            <person name="Karaoz U."/>
            <person name="Brodie E.L."/>
            <person name="Williams K.H."/>
            <person name="Hubbard S.S."/>
            <person name="Banfield J.F."/>
        </authorList>
    </citation>
    <scope>NUCLEOTIDE SEQUENCE [LARGE SCALE GENOMIC DNA]</scope>
</reference>
<dbReference type="PANTHER" id="PTHR30319:SF1">
    <property type="entry name" value="TRANSCRIPTIONAL REPRESSOR PAAX"/>
    <property type="match status" value="1"/>
</dbReference>
<dbReference type="InterPro" id="IPR036388">
    <property type="entry name" value="WH-like_DNA-bd_sf"/>
</dbReference>
<comment type="caution">
    <text evidence="3">The sequence shown here is derived from an EMBL/GenBank/DDBJ whole genome shotgun (WGS) entry which is preliminary data.</text>
</comment>
<gene>
    <name evidence="3" type="ORF">A2786_05780</name>
</gene>
<sequence length="258" mass="29691">MKVGDLILKSLVVGFRVLGEVDNILTNPYQYTHGLPFSEKQVSGSVRRLVRRGFLSRNGRGDKAAYRLTARGQQRVRERMSRFILEPLVWDGKWRMVIFDIEETQHKTRNRLRWFLKSLGFGRLQLSIWISPFPVREILEEFLAQSGLGKAALVAEADYVSGWDSQELASRVWGNSALAERYRRFTLQCEQAERATAELREEFATLVKADPFLPEGLCSYALDRTRALRSYNTLIKKEMSLSMRRSNINKNIVKGGKS</sequence>
<dbReference type="Pfam" id="PF20803">
    <property type="entry name" value="PaaX_M"/>
    <property type="match status" value="1"/>
</dbReference>
<dbReference type="GO" id="GO:0006351">
    <property type="term" value="P:DNA-templated transcription"/>
    <property type="evidence" value="ECO:0007669"/>
    <property type="project" value="TreeGrafter"/>
</dbReference>
<dbReference type="AlphaFoldDB" id="A0A1G1VQK8"/>
<dbReference type="Proteomes" id="UP000179233">
    <property type="component" value="Unassembled WGS sequence"/>
</dbReference>
<dbReference type="InterPro" id="IPR048846">
    <property type="entry name" value="PaaX-like_central"/>
</dbReference>
<dbReference type="Gene3D" id="1.10.10.10">
    <property type="entry name" value="Winged helix-like DNA-binding domain superfamily/Winged helix DNA-binding domain"/>
    <property type="match status" value="1"/>
</dbReference>
<feature type="domain" description="Transcriptional repressor PaaX-like central Cas2-like" evidence="2">
    <location>
        <begin position="90"/>
        <end position="168"/>
    </location>
</feature>
<dbReference type="Gene3D" id="3.30.70.2650">
    <property type="match status" value="1"/>
</dbReference>
<evidence type="ECO:0000259" key="2">
    <source>
        <dbReference type="Pfam" id="PF20803"/>
    </source>
</evidence>
<name>A0A1G1VQK8_9BACT</name>
<evidence type="ECO:0000256" key="1">
    <source>
        <dbReference type="SAM" id="Coils"/>
    </source>
</evidence>
<dbReference type="PANTHER" id="PTHR30319">
    <property type="entry name" value="PHENYLACETIC ACID REGULATOR-RELATED TRANSCRIPTIONAL REPRESSOR"/>
    <property type="match status" value="1"/>
</dbReference>
<evidence type="ECO:0000313" key="3">
    <source>
        <dbReference type="EMBL" id="OGY17688.1"/>
    </source>
</evidence>
<evidence type="ECO:0000313" key="4">
    <source>
        <dbReference type="Proteomes" id="UP000179233"/>
    </source>
</evidence>
<organism evidence="3 4">
    <name type="scientific">Candidatus Chisholmbacteria bacterium RIFCSPHIGHO2_01_FULL_52_32</name>
    <dbReference type="NCBI Taxonomy" id="1797591"/>
    <lineage>
        <taxon>Bacteria</taxon>
        <taxon>Candidatus Chisholmiibacteriota</taxon>
    </lineage>
</organism>
<accession>A0A1G1VQK8</accession>
<protein>
    <recommendedName>
        <fullName evidence="2">Transcriptional repressor PaaX-like central Cas2-like domain-containing protein</fullName>
    </recommendedName>
</protein>
<proteinExistence type="predicted"/>